<evidence type="ECO:0000313" key="2">
    <source>
        <dbReference type="Proteomes" id="UP000198725"/>
    </source>
</evidence>
<keyword evidence="2" id="KW-1185">Reference proteome</keyword>
<protein>
    <submittedName>
        <fullName evidence="1">Uncharacterized protein</fullName>
    </submittedName>
</protein>
<evidence type="ECO:0000313" key="1">
    <source>
        <dbReference type="EMBL" id="SFK83818.1"/>
    </source>
</evidence>
<gene>
    <name evidence="1" type="ORF">SAMN05192579_107143</name>
</gene>
<accession>A0A1I4CRD3</accession>
<reference evidence="2" key="1">
    <citation type="submission" date="2016-10" db="EMBL/GenBank/DDBJ databases">
        <authorList>
            <person name="Varghese N."/>
            <person name="Submissions S."/>
        </authorList>
    </citation>
    <scope>NUCLEOTIDE SEQUENCE [LARGE SCALE GENOMIC DNA]</scope>
    <source>
        <strain evidence="2">MO64</strain>
    </source>
</reference>
<dbReference type="AlphaFoldDB" id="A0A1I4CRD3"/>
<proteinExistence type="predicted"/>
<dbReference type="EMBL" id="FOSR01000007">
    <property type="protein sequence ID" value="SFK83818.1"/>
    <property type="molecule type" value="Genomic_DNA"/>
</dbReference>
<name>A0A1I4CRD3_9GAMM</name>
<organism evidence="1 2">
    <name type="scientific">Rhodanobacter glycinis</name>
    <dbReference type="NCBI Taxonomy" id="582702"/>
    <lineage>
        <taxon>Bacteria</taxon>
        <taxon>Pseudomonadati</taxon>
        <taxon>Pseudomonadota</taxon>
        <taxon>Gammaproteobacteria</taxon>
        <taxon>Lysobacterales</taxon>
        <taxon>Rhodanobacteraceae</taxon>
        <taxon>Rhodanobacter</taxon>
    </lineage>
</organism>
<sequence length="107" mass="11523">MALTRDFNEAVRSRASSDAAFRRQLLCNALGALLEGELDVGKSVLRDYINATIGFEGLSVRVGTPSKSLHRMFGPQGNPKSANLFNVISTLQQAEQIRLEVSVSTGG</sequence>
<dbReference type="RefSeq" id="WP_092703634.1">
    <property type="nucleotide sequence ID" value="NZ_FOSR01000007.1"/>
</dbReference>
<dbReference type="Proteomes" id="UP000198725">
    <property type="component" value="Unassembled WGS sequence"/>
</dbReference>